<protein>
    <submittedName>
        <fullName evidence="6">Universal stress protein E</fullName>
    </submittedName>
</protein>
<dbReference type="RefSeq" id="WP_148074685.1">
    <property type="nucleotide sequence ID" value="NZ_CP042913.1"/>
</dbReference>
<comment type="similarity">
    <text evidence="2">Belongs to the universal stress protein A family.</text>
</comment>
<dbReference type="InterPro" id="IPR006016">
    <property type="entry name" value="UspA"/>
</dbReference>
<evidence type="ECO:0000256" key="3">
    <source>
        <dbReference type="ARBA" id="ARBA00022490"/>
    </source>
</evidence>
<dbReference type="OrthoDB" id="239260at2"/>
<name>A0A5B9QFJ1_9BACT</name>
<reference evidence="6 7" key="1">
    <citation type="submission" date="2019-08" db="EMBL/GenBank/DDBJ databases">
        <title>Deep-cultivation of Planctomycetes and their phenomic and genomic characterization uncovers novel biology.</title>
        <authorList>
            <person name="Wiegand S."/>
            <person name="Jogler M."/>
            <person name="Boedeker C."/>
            <person name="Pinto D."/>
            <person name="Vollmers J."/>
            <person name="Rivas-Marin E."/>
            <person name="Kohn T."/>
            <person name="Peeters S.H."/>
            <person name="Heuer A."/>
            <person name="Rast P."/>
            <person name="Oberbeckmann S."/>
            <person name="Bunk B."/>
            <person name="Jeske O."/>
            <person name="Meyerdierks A."/>
            <person name="Storesund J.E."/>
            <person name="Kallscheuer N."/>
            <person name="Luecker S."/>
            <person name="Lage O.M."/>
            <person name="Pohl T."/>
            <person name="Merkel B.J."/>
            <person name="Hornburger P."/>
            <person name="Mueller R.-W."/>
            <person name="Bruemmer F."/>
            <person name="Labrenz M."/>
            <person name="Spormann A.M."/>
            <person name="Op den Camp H."/>
            <person name="Overmann J."/>
            <person name="Amann R."/>
            <person name="Jetten M.S.M."/>
            <person name="Mascher T."/>
            <person name="Medema M.H."/>
            <person name="Devos D.P."/>
            <person name="Kaster A.-K."/>
            <person name="Ovreas L."/>
            <person name="Rohde M."/>
            <person name="Galperin M.Y."/>
            <person name="Jogler C."/>
        </authorList>
    </citation>
    <scope>NUCLEOTIDE SEQUENCE [LARGE SCALE GENOMIC DNA]</scope>
    <source>
        <strain evidence="6 7">Pr1d</strain>
    </source>
</reference>
<feature type="domain" description="UspA" evidence="5">
    <location>
        <begin position="162"/>
        <end position="298"/>
    </location>
</feature>
<evidence type="ECO:0000259" key="5">
    <source>
        <dbReference type="Pfam" id="PF00582"/>
    </source>
</evidence>
<evidence type="ECO:0000256" key="4">
    <source>
        <dbReference type="ARBA" id="ARBA00037131"/>
    </source>
</evidence>
<evidence type="ECO:0000313" key="7">
    <source>
        <dbReference type="Proteomes" id="UP000323917"/>
    </source>
</evidence>
<dbReference type="SUPFAM" id="SSF52402">
    <property type="entry name" value="Adenine nucleotide alpha hydrolases-like"/>
    <property type="match status" value="2"/>
</dbReference>
<keyword evidence="3" id="KW-0963">Cytoplasm</keyword>
<evidence type="ECO:0000313" key="6">
    <source>
        <dbReference type="EMBL" id="QEG36322.1"/>
    </source>
</evidence>
<sequence>MKRFKNILVGVDLADKEQIVANEMSSATSTAIENGLWLAKHNNAQLVFFTALEIPHYLRFVAEERGDVESSLSGEYEERLNTLVQRAKREGIKASYVLTVGKSWVELIRQVVKHERDIVIVGTRQRGITANALFGSTGMKLLRKCPCAVWVSKPRAEQEATSILVADDLSPVSGLALELGISMAELRGTQLHVLHVLELGMGRPSWDSFEIRTRARAEAAKQLEAQLARVNTSGLRCPARIEIVVDAADSAIIREIAENHVGLLVMATVARGGIDGIITGNTAERLLPQIPCSVLAVKPHDFKCPIAVD</sequence>
<organism evidence="6 7">
    <name type="scientific">Bythopirellula goksoeyrii</name>
    <dbReference type="NCBI Taxonomy" id="1400387"/>
    <lineage>
        <taxon>Bacteria</taxon>
        <taxon>Pseudomonadati</taxon>
        <taxon>Planctomycetota</taxon>
        <taxon>Planctomycetia</taxon>
        <taxon>Pirellulales</taxon>
        <taxon>Lacipirellulaceae</taxon>
        <taxon>Bythopirellula</taxon>
    </lineage>
</organism>
<dbReference type="InterPro" id="IPR006015">
    <property type="entry name" value="Universal_stress_UspA"/>
</dbReference>
<dbReference type="GO" id="GO:0005737">
    <property type="term" value="C:cytoplasm"/>
    <property type="evidence" value="ECO:0007669"/>
    <property type="project" value="UniProtKB-SubCell"/>
</dbReference>
<evidence type="ECO:0000256" key="1">
    <source>
        <dbReference type="ARBA" id="ARBA00004496"/>
    </source>
</evidence>
<proteinExistence type="inferred from homology"/>
<gene>
    <name evidence="6" type="primary">uspE_2</name>
    <name evidence="6" type="ORF">Pr1d_36350</name>
</gene>
<comment type="subcellular location">
    <subcellularLocation>
        <location evidence="1">Cytoplasm</location>
    </subcellularLocation>
</comment>
<dbReference type="EMBL" id="CP042913">
    <property type="protein sequence ID" value="QEG36322.1"/>
    <property type="molecule type" value="Genomic_DNA"/>
</dbReference>
<accession>A0A5B9QFJ1</accession>
<dbReference type="AlphaFoldDB" id="A0A5B9QFJ1"/>
<dbReference type="PRINTS" id="PR01438">
    <property type="entry name" value="UNVRSLSTRESS"/>
</dbReference>
<comment type="function">
    <text evidence="4">Required for resistance to DNA-damaging agents.</text>
</comment>
<evidence type="ECO:0000256" key="2">
    <source>
        <dbReference type="ARBA" id="ARBA00008791"/>
    </source>
</evidence>
<dbReference type="Pfam" id="PF00582">
    <property type="entry name" value="Usp"/>
    <property type="match status" value="2"/>
</dbReference>
<dbReference type="CDD" id="cd00293">
    <property type="entry name" value="USP-like"/>
    <property type="match status" value="2"/>
</dbReference>
<feature type="domain" description="UspA" evidence="5">
    <location>
        <begin position="4"/>
        <end position="152"/>
    </location>
</feature>
<dbReference type="KEGG" id="bgok:Pr1d_36350"/>
<keyword evidence="7" id="KW-1185">Reference proteome</keyword>
<dbReference type="PANTHER" id="PTHR47892">
    <property type="entry name" value="UNIVERSAL STRESS PROTEIN E"/>
    <property type="match status" value="1"/>
</dbReference>
<dbReference type="Gene3D" id="3.40.50.12370">
    <property type="match status" value="1"/>
</dbReference>
<dbReference type="PANTHER" id="PTHR47892:SF1">
    <property type="entry name" value="UNIVERSAL STRESS PROTEIN E"/>
    <property type="match status" value="1"/>
</dbReference>
<dbReference type="Proteomes" id="UP000323917">
    <property type="component" value="Chromosome"/>
</dbReference>